<evidence type="ECO:0000313" key="4">
    <source>
        <dbReference type="Proteomes" id="UP001420932"/>
    </source>
</evidence>
<organism evidence="3 4">
    <name type="scientific">Stephania yunnanensis</name>
    <dbReference type="NCBI Taxonomy" id="152371"/>
    <lineage>
        <taxon>Eukaryota</taxon>
        <taxon>Viridiplantae</taxon>
        <taxon>Streptophyta</taxon>
        <taxon>Embryophyta</taxon>
        <taxon>Tracheophyta</taxon>
        <taxon>Spermatophyta</taxon>
        <taxon>Magnoliopsida</taxon>
        <taxon>Ranunculales</taxon>
        <taxon>Menispermaceae</taxon>
        <taxon>Menispermoideae</taxon>
        <taxon>Cissampelideae</taxon>
        <taxon>Stephania</taxon>
    </lineage>
</organism>
<proteinExistence type="predicted"/>
<dbReference type="PANTHER" id="PTHR31280:SF4">
    <property type="entry name" value="ELONGATION FACTOR TS (DUF810)"/>
    <property type="match status" value="1"/>
</dbReference>
<dbReference type="AlphaFoldDB" id="A0AAP0JXL5"/>
<evidence type="ECO:0000259" key="2">
    <source>
        <dbReference type="PROSITE" id="PS51259"/>
    </source>
</evidence>
<evidence type="ECO:0000313" key="3">
    <source>
        <dbReference type="EMBL" id="KAK9142077.1"/>
    </source>
</evidence>
<reference evidence="3 4" key="1">
    <citation type="submission" date="2024-01" db="EMBL/GenBank/DDBJ databases">
        <title>Genome assemblies of Stephania.</title>
        <authorList>
            <person name="Yang L."/>
        </authorList>
    </citation>
    <scope>NUCLEOTIDE SEQUENCE [LARGE SCALE GENOMIC DNA]</scope>
    <source>
        <strain evidence="3">YNDBR</strain>
        <tissue evidence="3">Leaf</tissue>
    </source>
</reference>
<dbReference type="PROSITE" id="PS51258">
    <property type="entry name" value="MHD1"/>
    <property type="match status" value="1"/>
</dbReference>
<feature type="domain" description="MHD1" evidence="1">
    <location>
        <begin position="535"/>
        <end position="678"/>
    </location>
</feature>
<gene>
    <name evidence="3" type="ORF">Syun_011477</name>
</gene>
<dbReference type="EMBL" id="JBBNAF010000005">
    <property type="protein sequence ID" value="KAK9142077.1"/>
    <property type="molecule type" value="Genomic_DNA"/>
</dbReference>
<dbReference type="PROSITE" id="PS51259">
    <property type="entry name" value="MHD2"/>
    <property type="match status" value="1"/>
</dbReference>
<accession>A0AAP0JXL5</accession>
<name>A0AAP0JXL5_9MAGN</name>
<dbReference type="InterPro" id="IPR008528">
    <property type="entry name" value="unc-13_homologue"/>
</dbReference>
<comment type="caution">
    <text evidence="3">The sequence shown here is derived from an EMBL/GenBank/DDBJ whole genome shotgun (WGS) entry which is preliminary data.</text>
</comment>
<dbReference type="Proteomes" id="UP001420932">
    <property type="component" value="Unassembled WGS sequence"/>
</dbReference>
<evidence type="ECO:0000259" key="1">
    <source>
        <dbReference type="PROSITE" id="PS51258"/>
    </source>
</evidence>
<dbReference type="InterPro" id="IPR057984">
    <property type="entry name" value="PATROL1_C"/>
</dbReference>
<feature type="domain" description="MHD2" evidence="2">
    <location>
        <begin position="809"/>
        <end position="921"/>
    </location>
</feature>
<dbReference type="PANTHER" id="PTHR31280">
    <property type="entry name" value="PROTEIN UNC-13 HOMOLOG"/>
    <property type="match status" value="1"/>
</dbReference>
<protein>
    <submittedName>
        <fullName evidence="3">Uncharacterized protein</fullName>
    </submittedName>
</protein>
<sequence length="921" mass="101817">MARLFRAKEDTKPLAHSSVTLLESPFGDLACDLSDADLKETAFEIFTAACRTGPSRPLPCSDTTTTTTTTTWAAAPSLQRSLTSSAASKAMRKAFVGMRSSVNKTITGSGGSSSSSVNSVSKSKKPMTGAEIVRVQMGVSEESEARVKRALLRISAGQFGRRIESVVLPLELLQQLKSSDFTDQLEYEAWQMRQLKVLAAGLVLHPHLPLEKLNSTSQCLREIIQEASRRPMETGQNSEEMQALRAAVLSLASRSFDGSGAEACHWADGFPLNLQLYQRLLEACFDVKKQTSLVNEIDEVLELLKKTWPTLGINQMLHNLCFTWVLFSHFVATSHVDLLVAADDQLTEVAKDAKSTKDPVYGKNLSSTVSSILGWVEKRLLAYHETFHLGNIDSMQRLVSLGVASAKILVVDISQENRRKKKGEDVTRNRVDTYIRSSIRTAFAQASTCLLLQRMEKADLIRRSSKNQANALPVLSILAKDIGELANNEREIYSPILKKWHPLAAGVAVATLHSCYQNELKQFVVGLTELTPDAVQVLESADKLEKDLVQIAVEESVDSEDGGKAVIREMPPFEIEGVIALLMKEWMSTRVDVLKTCVERSLQQEVWNPRVSKERIAPSAVEVLQITEETLDAFLQLPIPSLPVLLPDLATSLDKCLLHYVSKTKSGCGSRKTFVPTMPALTRCTVGSKFQSSWKKEKPQVLPKKKSQAGMSNSDDLFGIPQLYVRINTLRHLCTELEIMQRRVATNLRNAGSANVENNSNGPEKIFDNSMAACLEGIQQISEATAYKVIFRNLSNVLWEGLYVGEPASARIEPMLKKLEQNLEVISDTVNDRVRTWVITDIMKASFDGLLLVLLSGGPCRAFSLQDSQLIEDDFRSLKDLFWANGDGLSNDLIDKHSSTIEKFFPCSELILSASSSDSSI</sequence>
<dbReference type="InterPro" id="IPR014770">
    <property type="entry name" value="Munc13_1"/>
</dbReference>
<dbReference type="Pfam" id="PF25761">
    <property type="entry name" value="TPR_PATROL1"/>
    <property type="match status" value="1"/>
</dbReference>
<keyword evidence="4" id="KW-1185">Reference proteome</keyword>
<dbReference type="InterPro" id="IPR014772">
    <property type="entry name" value="Munc13_dom-2"/>
</dbReference>